<name>A0A6L9Y5Y2_9BURK</name>
<dbReference type="InterPro" id="IPR016155">
    <property type="entry name" value="Mopterin_synth/thiamin_S_b"/>
</dbReference>
<dbReference type="Gene3D" id="3.10.20.30">
    <property type="match status" value="1"/>
</dbReference>
<dbReference type="Pfam" id="PF02597">
    <property type="entry name" value="ThiS"/>
    <property type="match status" value="1"/>
</dbReference>
<gene>
    <name evidence="1" type="primary">thiS</name>
    <name evidence="1" type="ORF">F9B74_04955</name>
</gene>
<dbReference type="InterPro" id="IPR012675">
    <property type="entry name" value="Beta-grasp_dom_sf"/>
</dbReference>
<dbReference type="SUPFAM" id="SSF54285">
    <property type="entry name" value="MoaD/ThiS"/>
    <property type="match status" value="1"/>
</dbReference>
<dbReference type="CDD" id="cd00565">
    <property type="entry name" value="Ubl_ThiS"/>
    <property type="match status" value="1"/>
</dbReference>
<dbReference type="Proteomes" id="UP000477651">
    <property type="component" value="Unassembled WGS sequence"/>
</dbReference>
<dbReference type="NCBIfam" id="TIGR01683">
    <property type="entry name" value="thiS"/>
    <property type="match status" value="1"/>
</dbReference>
<proteinExistence type="predicted"/>
<dbReference type="InterPro" id="IPR003749">
    <property type="entry name" value="ThiS/MoaD-like"/>
</dbReference>
<comment type="caution">
    <text evidence="1">The sequence shown here is derived from an EMBL/GenBank/DDBJ whole genome shotgun (WGS) entry which is preliminary data.</text>
</comment>
<evidence type="ECO:0000313" key="1">
    <source>
        <dbReference type="EMBL" id="NEN75676.1"/>
    </source>
</evidence>
<sequence length="74" mass="8235">MIITVYINGQAKEITDQTSLATFIQQLQIASGEEDNPKSIATAVNEEFIPRTAREQYYLKEGDHIMTFSPITGG</sequence>
<dbReference type="PANTHER" id="PTHR34472:SF1">
    <property type="entry name" value="SULFUR CARRIER PROTEIN THIS"/>
    <property type="match status" value="1"/>
</dbReference>
<organism evidence="1 2">
    <name type="scientific">Pelistega ratti</name>
    <dbReference type="NCBI Taxonomy" id="2652177"/>
    <lineage>
        <taxon>Bacteria</taxon>
        <taxon>Pseudomonadati</taxon>
        <taxon>Pseudomonadota</taxon>
        <taxon>Betaproteobacteria</taxon>
        <taxon>Burkholderiales</taxon>
        <taxon>Alcaligenaceae</taxon>
        <taxon>Pelistega</taxon>
    </lineage>
</organism>
<dbReference type="EMBL" id="JAAGYR010000007">
    <property type="protein sequence ID" value="NEN75676.1"/>
    <property type="molecule type" value="Genomic_DNA"/>
</dbReference>
<dbReference type="RefSeq" id="WP_163764288.1">
    <property type="nucleotide sequence ID" value="NZ_JAAGYR010000007.1"/>
</dbReference>
<reference evidence="1 2" key="1">
    <citation type="submission" date="2020-02" db="EMBL/GenBank/DDBJ databases">
        <title>Pelistega sp. NLN82 were isolated from wild rodents of the Hainan Island.</title>
        <authorList>
            <person name="Niu N."/>
            <person name="Zhou J."/>
        </authorList>
    </citation>
    <scope>NUCLEOTIDE SEQUENCE [LARGE SCALE GENOMIC DNA]</scope>
    <source>
        <strain evidence="1 2">NLN82</strain>
    </source>
</reference>
<dbReference type="PANTHER" id="PTHR34472">
    <property type="entry name" value="SULFUR CARRIER PROTEIN THIS"/>
    <property type="match status" value="1"/>
</dbReference>
<protein>
    <submittedName>
        <fullName evidence="1">Sulfur carrier protein ThiS</fullName>
    </submittedName>
</protein>
<dbReference type="InterPro" id="IPR010035">
    <property type="entry name" value="Thi_S"/>
</dbReference>
<keyword evidence="2" id="KW-1185">Reference proteome</keyword>
<evidence type="ECO:0000313" key="2">
    <source>
        <dbReference type="Proteomes" id="UP000477651"/>
    </source>
</evidence>
<dbReference type="AlphaFoldDB" id="A0A6L9Y5Y2"/>
<accession>A0A6L9Y5Y2</accession>